<accession>A0A5U3G6B1</accession>
<dbReference type="EMBL" id="AAGLQK010000052">
    <property type="protein sequence ID" value="EBP4060800.1"/>
    <property type="molecule type" value="Genomic_DNA"/>
</dbReference>
<name>A0A5U3G6B1_SALET</name>
<dbReference type="AlphaFoldDB" id="A0A5U3G6B1"/>
<proteinExistence type="predicted"/>
<organism evidence="1">
    <name type="scientific">Salmonella enterica I</name>
    <dbReference type="NCBI Taxonomy" id="59201"/>
    <lineage>
        <taxon>Bacteria</taxon>
        <taxon>Pseudomonadati</taxon>
        <taxon>Pseudomonadota</taxon>
        <taxon>Gammaproteobacteria</taxon>
        <taxon>Enterobacterales</taxon>
        <taxon>Enterobacteriaceae</taxon>
        <taxon>Salmonella</taxon>
    </lineage>
</organism>
<evidence type="ECO:0000313" key="1">
    <source>
        <dbReference type="EMBL" id="EBP4060800.1"/>
    </source>
</evidence>
<protein>
    <submittedName>
        <fullName evidence="1">Uncharacterized protein</fullName>
    </submittedName>
</protein>
<sequence>MTEPPRVTLPAPSRGAVPRHPCAEYTPVFVHAPFRPRTAPVADGKGKTPVKKIVQNCALLCSFVSTVPDA</sequence>
<gene>
    <name evidence="1" type="ORF">Z599_24315</name>
</gene>
<reference evidence="1" key="1">
    <citation type="submission" date="2018-07" db="EMBL/GenBank/DDBJ databases">
        <authorList>
            <consortium name="GenomeTrakr network: Whole genome sequencing for foodborne pathogen traceback"/>
        </authorList>
    </citation>
    <scope>NUCLEOTIDE SEQUENCE</scope>
    <source>
        <strain evidence="1">MDH-2013-00175</strain>
    </source>
</reference>
<comment type="caution">
    <text evidence="1">The sequence shown here is derived from an EMBL/GenBank/DDBJ whole genome shotgun (WGS) entry which is preliminary data.</text>
</comment>